<evidence type="ECO:0000313" key="1">
    <source>
        <dbReference type="EMBL" id="KAH0967768.1"/>
    </source>
</evidence>
<reference evidence="1" key="1">
    <citation type="submission" date="2021-09" db="EMBL/GenBank/DDBJ databases">
        <title>A high-quality genome of the endoparasitic fungus Hirsutella rhossiliensis with a comparison of Hirsutella genomes reveals transposable elements contributing to genome size variation.</title>
        <authorList>
            <person name="Lin R."/>
            <person name="Jiao Y."/>
            <person name="Sun X."/>
            <person name="Ling J."/>
            <person name="Xie B."/>
            <person name="Cheng X."/>
        </authorList>
    </citation>
    <scope>NUCLEOTIDE SEQUENCE</scope>
    <source>
        <strain evidence="1">HR02</strain>
    </source>
</reference>
<dbReference type="RefSeq" id="XP_044725281.1">
    <property type="nucleotide sequence ID" value="XM_044858881.1"/>
</dbReference>
<dbReference type="Proteomes" id="UP000824596">
    <property type="component" value="Unassembled WGS sequence"/>
</dbReference>
<proteinExistence type="predicted"/>
<dbReference type="EMBL" id="JAIZPD010000001">
    <property type="protein sequence ID" value="KAH0967768.1"/>
    <property type="molecule type" value="Genomic_DNA"/>
</dbReference>
<gene>
    <name evidence="1" type="ORF">HRG_00410</name>
</gene>
<organism evidence="1 2">
    <name type="scientific">Hirsutella rhossiliensis</name>
    <dbReference type="NCBI Taxonomy" id="111463"/>
    <lineage>
        <taxon>Eukaryota</taxon>
        <taxon>Fungi</taxon>
        <taxon>Dikarya</taxon>
        <taxon>Ascomycota</taxon>
        <taxon>Pezizomycotina</taxon>
        <taxon>Sordariomycetes</taxon>
        <taxon>Hypocreomycetidae</taxon>
        <taxon>Hypocreales</taxon>
        <taxon>Ophiocordycipitaceae</taxon>
        <taxon>Hirsutella</taxon>
    </lineage>
</organism>
<sequence>MPFHYHRSASSSFYHCRLPHVNIKDEITIKEVTEAGVMFVVTTFFLAPYIY</sequence>
<comment type="caution">
    <text evidence="1">The sequence shown here is derived from an EMBL/GenBank/DDBJ whole genome shotgun (WGS) entry which is preliminary data.</text>
</comment>
<protein>
    <submittedName>
        <fullName evidence="1">Uncharacterized protein</fullName>
    </submittedName>
</protein>
<dbReference type="GeneID" id="68349539"/>
<dbReference type="AlphaFoldDB" id="A0A9P8N530"/>
<evidence type="ECO:0000313" key="2">
    <source>
        <dbReference type="Proteomes" id="UP000824596"/>
    </source>
</evidence>
<keyword evidence="2" id="KW-1185">Reference proteome</keyword>
<name>A0A9P8N530_9HYPO</name>
<accession>A0A9P8N530</accession>